<evidence type="ECO:0000256" key="1">
    <source>
        <dbReference type="SAM" id="MobiDB-lite"/>
    </source>
</evidence>
<comment type="caution">
    <text evidence="3">The sequence shown here is derived from an EMBL/GenBank/DDBJ whole genome shotgun (WGS) entry which is preliminary data.</text>
</comment>
<feature type="region of interest" description="Disordered" evidence="1">
    <location>
        <begin position="21"/>
        <end position="42"/>
    </location>
</feature>
<feature type="chain" id="PRO_5034047405" evidence="2">
    <location>
        <begin position="21"/>
        <end position="83"/>
    </location>
</feature>
<evidence type="ECO:0000313" key="4">
    <source>
        <dbReference type="Proteomes" id="UP000639643"/>
    </source>
</evidence>
<feature type="signal peptide" evidence="2">
    <location>
        <begin position="1"/>
        <end position="20"/>
    </location>
</feature>
<protein>
    <submittedName>
        <fullName evidence="3">Uncharacterized protein</fullName>
    </submittedName>
</protein>
<sequence>MQFSTLAAFLVTVLAGQALAAPQRNGNNKNNGNSRDTNAGKEGQACVGQVGNLDRDGTCNANGKCIIFIPPNENNIVASEDCE</sequence>
<keyword evidence="2" id="KW-0732">Signal</keyword>
<evidence type="ECO:0000256" key="2">
    <source>
        <dbReference type="SAM" id="SignalP"/>
    </source>
</evidence>
<dbReference type="AlphaFoldDB" id="A0A8H6K800"/>
<dbReference type="OrthoDB" id="5075006at2759"/>
<gene>
    <name evidence="3" type="ORF">CMUS01_09450</name>
</gene>
<proteinExistence type="predicted"/>
<reference evidence="3" key="1">
    <citation type="journal article" date="2020" name="Phytopathology">
        <title>Genome Sequence Resources of Colletotrichum truncatum, C. plurivorum, C. musicola, and C. sojae: Four Species Pathogenic to Soybean (Glycine max).</title>
        <authorList>
            <person name="Rogerio F."/>
            <person name="Boufleur T.R."/>
            <person name="Ciampi-Guillardi M."/>
            <person name="Sukno S.A."/>
            <person name="Thon M.R."/>
            <person name="Massola Junior N.S."/>
            <person name="Baroncelli R."/>
        </authorList>
    </citation>
    <scope>NUCLEOTIDE SEQUENCE</scope>
    <source>
        <strain evidence="3">LFN0074</strain>
    </source>
</reference>
<dbReference type="EMBL" id="WIGM01000401">
    <property type="protein sequence ID" value="KAF6826423.1"/>
    <property type="molecule type" value="Genomic_DNA"/>
</dbReference>
<evidence type="ECO:0000313" key="3">
    <source>
        <dbReference type="EMBL" id="KAF6826423.1"/>
    </source>
</evidence>
<organism evidence="3 4">
    <name type="scientific">Colletotrichum musicola</name>
    <dbReference type="NCBI Taxonomy" id="2175873"/>
    <lineage>
        <taxon>Eukaryota</taxon>
        <taxon>Fungi</taxon>
        <taxon>Dikarya</taxon>
        <taxon>Ascomycota</taxon>
        <taxon>Pezizomycotina</taxon>
        <taxon>Sordariomycetes</taxon>
        <taxon>Hypocreomycetidae</taxon>
        <taxon>Glomerellales</taxon>
        <taxon>Glomerellaceae</taxon>
        <taxon>Colletotrichum</taxon>
        <taxon>Colletotrichum orchidearum species complex</taxon>
    </lineage>
</organism>
<accession>A0A8H6K800</accession>
<keyword evidence="4" id="KW-1185">Reference proteome</keyword>
<dbReference type="Proteomes" id="UP000639643">
    <property type="component" value="Unassembled WGS sequence"/>
</dbReference>
<name>A0A8H6K800_9PEZI</name>